<name>A0ABP0HEE0_9DINO</name>
<dbReference type="Proteomes" id="UP001642484">
    <property type="component" value="Unassembled WGS sequence"/>
</dbReference>
<keyword evidence="3" id="KW-1185">Reference proteome</keyword>
<sequence>MLCLLAFLSFGDGFEAVFGWFSLSKMLIPGDQISSRGWRPSGLRGPLERQKHDTEDARLQTKKQNHTHRQVAGVDSAAKGPGTQLDLRLARGDHEDGPPVARGLISILCRFRHVELTRLGLMATKPYMTKGIFQDYKVTCPAPNWNTSLEGGFGAGLTYRSDEAWQWLVDFAMDSFSDSWLPTAAAEVNVTRIFQYNPAPSELDPWTPMSNVTPEVDMLVVQPFL</sequence>
<evidence type="ECO:0008006" key="4">
    <source>
        <dbReference type="Google" id="ProtNLM"/>
    </source>
</evidence>
<protein>
    <recommendedName>
        <fullName evidence="4">Phospholipase B-like</fullName>
    </recommendedName>
</protein>
<evidence type="ECO:0000313" key="3">
    <source>
        <dbReference type="Proteomes" id="UP001642484"/>
    </source>
</evidence>
<dbReference type="EMBL" id="CAXAMN010000425">
    <property type="protein sequence ID" value="CAK8988372.1"/>
    <property type="molecule type" value="Genomic_DNA"/>
</dbReference>
<feature type="signal peptide" evidence="1">
    <location>
        <begin position="1"/>
        <end position="16"/>
    </location>
</feature>
<feature type="chain" id="PRO_5047122780" description="Phospholipase B-like" evidence="1">
    <location>
        <begin position="17"/>
        <end position="225"/>
    </location>
</feature>
<comment type="caution">
    <text evidence="2">The sequence shown here is derived from an EMBL/GenBank/DDBJ whole genome shotgun (WGS) entry which is preliminary data.</text>
</comment>
<evidence type="ECO:0000256" key="1">
    <source>
        <dbReference type="SAM" id="SignalP"/>
    </source>
</evidence>
<accession>A0ABP0HEE0</accession>
<gene>
    <name evidence="2" type="ORF">CCMP2556_LOCUS1245</name>
</gene>
<organism evidence="2 3">
    <name type="scientific">Durusdinium trenchii</name>
    <dbReference type="NCBI Taxonomy" id="1381693"/>
    <lineage>
        <taxon>Eukaryota</taxon>
        <taxon>Sar</taxon>
        <taxon>Alveolata</taxon>
        <taxon>Dinophyceae</taxon>
        <taxon>Suessiales</taxon>
        <taxon>Symbiodiniaceae</taxon>
        <taxon>Durusdinium</taxon>
    </lineage>
</organism>
<evidence type="ECO:0000313" key="2">
    <source>
        <dbReference type="EMBL" id="CAK8988372.1"/>
    </source>
</evidence>
<keyword evidence="1" id="KW-0732">Signal</keyword>
<reference evidence="2 3" key="1">
    <citation type="submission" date="2024-02" db="EMBL/GenBank/DDBJ databases">
        <authorList>
            <person name="Chen Y."/>
            <person name="Shah S."/>
            <person name="Dougan E. K."/>
            <person name="Thang M."/>
            <person name="Chan C."/>
        </authorList>
    </citation>
    <scope>NUCLEOTIDE SEQUENCE [LARGE SCALE GENOMIC DNA]</scope>
</reference>
<proteinExistence type="predicted"/>